<keyword evidence="1" id="KW-0812">Transmembrane</keyword>
<organism evidence="2 3">
    <name type="scientific">Marinobacterium lacunae</name>
    <dbReference type="NCBI Taxonomy" id="1232683"/>
    <lineage>
        <taxon>Bacteria</taxon>
        <taxon>Pseudomonadati</taxon>
        <taxon>Pseudomonadota</taxon>
        <taxon>Gammaproteobacteria</taxon>
        <taxon>Oceanospirillales</taxon>
        <taxon>Oceanospirillaceae</taxon>
        <taxon>Marinobacterium</taxon>
    </lineage>
</organism>
<gene>
    <name evidence="2" type="ORF">ADIMK_1133</name>
</gene>
<reference evidence="2 3" key="1">
    <citation type="submission" date="2014-04" db="EMBL/GenBank/DDBJ databases">
        <title>Marinobacterium kochiensis sp. nov., isolated from sediment sample collected from Kochi backwaters in Kerala, India.</title>
        <authorList>
            <person name="Singh A."/>
            <person name="Pinnaka A.K."/>
        </authorList>
    </citation>
    <scope>NUCLEOTIDE SEQUENCE [LARGE SCALE GENOMIC DNA]</scope>
    <source>
        <strain evidence="2 3">AK27</strain>
    </source>
</reference>
<dbReference type="AlphaFoldDB" id="A0A081G1M5"/>
<comment type="caution">
    <text evidence="2">The sequence shown here is derived from an EMBL/GenBank/DDBJ whole genome shotgun (WGS) entry which is preliminary data.</text>
</comment>
<dbReference type="Proteomes" id="UP000028252">
    <property type="component" value="Unassembled WGS sequence"/>
</dbReference>
<proteinExistence type="predicted"/>
<dbReference type="PATRIC" id="fig|1232683.4.peg.1123"/>
<accession>A0A081G1M5</accession>
<name>A0A081G1M5_9GAMM</name>
<keyword evidence="3" id="KW-1185">Reference proteome</keyword>
<feature type="transmembrane region" description="Helical" evidence="1">
    <location>
        <begin position="101"/>
        <end position="119"/>
    </location>
</feature>
<keyword evidence="1" id="KW-0472">Membrane</keyword>
<dbReference type="EMBL" id="JMQN01000015">
    <property type="protein sequence ID" value="KEA64680.1"/>
    <property type="molecule type" value="Genomic_DNA"/>
</dbReference>
<evidence type="ECO:0000313" key="2">
    <source>
        <dbReference type="EMBL" id="KEA64680.1"/>
    </source>
</evidence>
<sequence length="121" mass="13486">MMNDDMEHWNVQDNIRDLVRRHQNQMDDCVVSGAKDKATQTIKSELDSICDALSEEQQEAFWSAYREEQEALADERLEEDALITQKGSADGVEKVSSGGRVLAFALLIAVTIACAMFFANG</sequence>
<protein>
    <submittedName>
        <fullName evidence="2">Uncharacterized protein</fullName>
    </submittedName>
</protein>
<evidence type="ECO:0000313" key="3">
    <source>
        <dbReference type="Proteomes" id="UP000028252"/>
    </source>
</evidence>
<dbReference type="STRING" id="1232683.ADIMK_1133"/>
<evidence type="ECO:0000256" key="1">
    <source>
        <dbReference type="SAM" id="Phobius"/>
    </source>
</evidence>
<keyword evidence="1" id="KW-1133">Transmembrane helix</keyword>